<organism evidence="1 2">
    <name type="scientific">Araneus ventricosus</name>
    <name type="common">Orbweaver spider</name>
    <name type="synonym">Epeira ventricosa</name>
    <dbReference type="NCBI Taxonomy" id="182803"/>
    <lineage>
        <taxon>Eukaryota</taxon>
        <taxon>Metazoa</taxon>
        <taxon>Ecdysozoa</taxon>
        <taxon>Arthropoda</taxon>
        <taxon>Chelicerata</taxon>
        <taxon>Arachnida</taxon>
        <taxon>Araneae</taxon>
        <taxon>Araneomorphae</taxon>
        <taxon>Entelegynae</taxon>
        <taxon>Araneoidea</taxon>
        <taxon>Araneidae</taxon>
        <taxon>Araneus</taxon>
    </lineage>
</organism>
<accession>A0A4Y2VID2</accession>
<reference evidence="1 2" key="1">
    <citation type="journal article" date="2019" name="Sci. Rep.">
        <title>Orb-weaving spider Araneus ventricosus genome elucidates the spidroin gene catalogue.</title>
        <authorList>
            <person name="Kono N."/>
            <person name="Nakamura H."/>
            <person name="Ohtoshi R."/>
            <person name="Moran D.A.P."/>
            <person name="Shinohara A."/>
            <person name="Yoshida Y."/>
            <person name="Fujiwara M."/>
            <person name="Mori M."/>
            <person name="Tomita M."/>
            <person name="Arakawa K."/>
        </authorList>
    </citation>
    <scope>NUCLEOTIDE SEQUENCE [LARGE SCALE GENOMIC DNA]</scope>
</reference>
<name>A0A4Y2VID2_ARAVE</name>
<dbReference type="EMBL" id="BGPR01046570">
    <property type="protein sequence ID" value="GBO23517.1"/>
    <property type="molecule type" value="Genomic_DNA"/>
</dbReference>
<dbReference type="Proteomes" id="UP000499080">
    <property type="component" value="Unassembled WGS sequence"/>
</dbReference>
<protein>
    <submittedName>
        <fullName evidence="1">Uncharacterized protein</fullName>
    </submittedName>
</protein>
<evidence type="ECO:0000313" key="1">
    <source>
        <dbReference type="EMBL" id="GBO23517.1"/>
    </source>
</evidence>
<comment type="caution">
    <text evidence="1">The sequence shown here is derived from an EMBL/GenBank/DDBJ whole genome shotgun (WGS) entry which is preliminary data.</text>
</comment>
<dbReference type="AlphaFoldDB" id="A0A4Y2VID2"/>
<evidence type="ECO:0000313" key="2">
    <source>
        <dbReference type="Proteomes" id="UP000499080"/>
    </source>
</evidence>
<keyword evidence="2" id="KW-1185">Reference proteome</keyword>
<gene>
    <name evidence="1" type="ORF">AVEN_31117_1</name>
</gene>
<proteinExistence type="predicted"/>
<sequence>MGWGKRRVFLEFGQCQLSLWFLREGEFPLSLKGELGHSRILRSLYSNGLKNQRVNFQFGATRGLFGTNLSILNLDQMMKTAPKLVPRHQTSMSHQRKNV</sequence>